<dbReference type="AlphaFoldDB" id="A0A317XZY9"/>
<dbReference type="InParanoid" id="A0A317XZY9"/>
<accession>A0A317XZY9</accession>
<name>A0A317XZY9_9BASI</name>
<evidence type="ECO:0000313" key="1">
    <source>
        <dbReference type="EMBL" id="PWZ03856.1"/>
    </source>
</evidence>
<keyword evidence="2" id="KW-1185">Reference proteome</keyword>
<proteinExistence type="predicted"/>
<gene>
    <name evidence="1" type="ORF">BCV70DRAFT_171006</name>
</gene>
<evidence type="ECO:0000313" key="2">
    <source>
        <dbReference type="Proteomes" id="UP000246740"/>
    </source>
</evidence>
<dbReference type="Proteomes" id="UP000246740">
    <property type="component" value="Unassembled WGS sequence"/>
</dbReference>
<reference evidence="1 2" key="1">
    <citation type="journal article" date="2018" name="Mol. Biol. Evol.">
        <title>Broad Genomic Sampling Reveals a Smut Pathogenic Ancestry of the Fungal Clade Ustilaginomycotina.</title>
        <authorList>
            <person name="Kijpornyongpan T."/>
            <person name="Mondo S.J."/>
            <person name="Barry K."/>
            <person name="Sandor L."/>
            <person name="Lee J."/>
            <person name="Lipzen A."/>
            <person name="Pangilinan J."/>
            <person name="LaButti K."/>
            <person name="Hainaut M."/>
            <person name="Henrissat B."/>
            <person name="Grigoriev I.V."/>
            <person name="Spatafora J.W."/>
            <person name="Aime M.C."/>
        </authorList>
    </citation>
    <scope>NUCLEOTIDE SEQUENCE [LARGE SCALE GENOMIC DNA]</scope>
    <source>
        <strain evidence="1 2">MCA 3645</strain>
    </source>
</reference>
<sequence>MRPGLPSTCILRSPCGLRLCATGKMSAALHHRTRRAAEVLSCIIEILGAFAAGVCRPDLHLRNYPSGSRQPLSSYIRLVLSCLVLYKASGCHIMSLYSTSIALPVCSRTPIPCRYSTHLVRCRRNSLPSWFMSESESISARVAFECSCPVEEAGRCTMLLSPKVIYIGPRLVASGTT</sequence>
<dbReference type="EMBL" id="KZ819188">
    <property type="protein sequence ID" value="PWZ03856.1"/>
    <property type="molecule type" value="Genomic_DNA"/>
</dbReference>
<protein>
    <submittedName>
        <fullName evidence="1">Uncharacterized protein</fullName>
    </submittedName>
</protein>
<organism evidence="1 2">
    <name type="scientific">Testicularia cyperi</name>
    <dbReference type="NCBI Taxonomy" id="1882483"/>
    <lineage>
        <taxon>Eukaryota</taxon>
        <taxon>Fungi</taxon>
        <taxon>Dikarya</taxon>
        <taxon>Basidiomycota</taxon>
        <taxon>Ustilaginomycotina</taxon>
        <taxon>Ustilaginomycetes</taxon>
        <taxon>Ustilaginales</taxon>
        <taxon>Anthracoideaceae</taxon>
        <taxon>Testicularia</taxon>
    </lineage>
</organism>